<feature type="transmembrane region" description="Helical" evidence="2">
    <location>
        <begin position="911"/>
        <end position="935"/>
    </location>
</feature>
<keyword evidence="2" id="KW-0472">Membrane</keyword>
<proteinExistence type="predicted"/>
<dbReference type="AlphaFoldDB" id="A0A075FZH7"/>
<name>A0A075FZH7_9EURY</name>
<keyword evidence="1" id="KW-0175">Coiled coil</keyword>
<keyword evidence="2" id="KW-0812">Transmembrane</keyword>
<feature type="coiled-coil region" evidence="1">
    <location>
        <begin position="938"/>
        <end position="966"/>
    </location>
</feature>
<sequence>MALMFMPASVQRTAVLLVMLLMAPIAAADPPPGQPDVGNDICSTWNSASGVCDDYDSALDQTPGQEWMRSSVEIGIEDAEMVEMKVGLVVHEMSRDDLQLSDLDLEGDSAPWDGIPADYIRNYQSLYRGGGDTVSDLMLDRIEEIMEEFIDINFPNVNTTTITTVSEVDFKSQSDVSCVYDSDYDSIDEVSGFDNDPFQPPLCFEAVLQMEVDTSAFGLKPETSDINRMMQGMLTMGAVLTSKFNATSPIGHSVELSVVPPSYADVSSVEAPGLTKTTFRDGHPQTYSIIAVDNTQAVTEAALDSVRLVSELVHRSIATPTASINPREPSLKIDLIVDATDTQNSRFDLEISIHYLDSTTLDDWDADLHDGTIEFPWVTSDGIRLLDQEIDEDLSAILQGIPVEKLSSTFSDALGADIWFGAPQFAQADSEGGLDFRHTPGVTCEESLEVSYCIEGDDAMGGTWPVILETTSQSTPMRVSSVVERMLENSGGDITTIDLSKVTDEDLASIMNVVELELSTDTRWLQDLLPDDMPSTELTLTLHLPEWIESTIGDPSTIVITAPVTGGGEQDFGFAGTRIFDWRHPICLESDPCGDDSPDLICGSNQKTCVSLDIEVDIEKFAIRETSFTAEVQFNAEVVLEIYRLGIDLGEDDITLHPIPADLLRRAIVMGDRLDGGLLAGSDLEAPLDLGVGEPIDVEISNLGMEMLGEELEMRSGEVIEAEGPFETVQDFGMGPYSISASLIRLSTSPSLGFGETTMPSNSEVSDSTPLRFGFRIEHTVVTAALRGNDIDIKVQPASIGFAIANQMAAAFGSPILTNSGIQVEGAEFFLEVTPLMEHTVFGTIRSSLRMEVHLPNSVRLLSFESRMGLGELTEVDGRQVVVYRTPVCPEATTWTQCSMNSDIVSYSIEVSWMFVLGELAPYLFVLLIGLGLLISRRRRLKMERKEKKQQESSVEEQKLAELAMESEFGKFDDKIVVVDEAYFEEDEAEGKSKESEDGWWED</sequence>
<evidence type="ECO:0000256" key="2">
    <source>
        <dbReference type="SAM" id="Phobius"/>
    </source>
</evidence>
<dbReference type="EMBL" id="KF900488">
    <property type="protein sequence ID" value="AIE96763.1"/>
    <property type="molecule type" value="Genomic_DNA"/>
</dbReference>
<protein>
    <submittedName>
        <fullName evidence="3">Uncharacterized protein</fullName>
    </submittedName>
</protein>
<organism evidence="3">
    <name type="scientific">uncultured marine group II/III euryarchaeote AD1000_87_G01</name>
    <dbReference type="NCBI Taxonomy" id="1457818"/>
    <lineage>
        <taxon>Archaea</taxon>
        <taxon>Methanobacteriati</taxon>
        <taxon>Methanobacteriota</taxon>
        <taxon>environmental samples</taxon>
    </lineage>
</organism>
<evidence type="ECO:0000313" key="3">
    <source>
        <dbReference type="EMBL" id="AIE96763.1"/>
    </source>
</evidence>
<keyword evidence="2" id="KW-1133">Transmembrane helix</keyword>
<evidence type="ECO:0000256" key="1">
    <source>
        <dbReference type="SAM" id="Coils"/>
    </source>
</evidence>
<reference evidence="3" key="1">
    <citation type="journal article" date="2014" name="Genome Biol. Evol.">
        <title>Pangenome evidence for extensive interdomain horizontal transfer affecting lineage core and shell genes in uncultured planktonic thaumarchaeota and euryarchaeota.</title>
        <authorList>
            <person name="Deschamps P."/>
            <person name="Zivanovic Y."/>
            <person name="Moreira D."/>
            <person name="Rodriguez-Valera F."/>
            <person name="Lopez-Garcia P."/>
        </authorList>
    </citation>
    <scope>NUCLEOTIDE SEQUENCE</scope>
</reference>
<accession>A0A075FZH7</accession>